<evidence type="ECO:0000259" key="11">
    <source>
        <dbReference type="Pfam" id="PF00955"/>
    </source>
</evidence>
<dbReference type="GO" id="GO:0016323">
    <property type="term" value="C:basolateral plasma membrane"/>
    <property type="evidence" value="ECO:0007669"/>
    <property type="project" value="TreeGrafter"/>
</dbReference>
<dbReference type="InterPro" id="IPR011531">
    <property type="entry name" value="HCO3_transpt-like_TM_dom"/>
</dbReference>
<feature type="domain" description="Bicarbonate transporter-like transmembrane" evidence="11">
    <location>
        <begin position="8"/>
        <end position="142"/>
    </location>
</feature>
<evidence type="ECO:0000256" key="9">
    <source>
        <dbReference type="SAM" id="MobiDB-lite"/>
    </source>
</evidence>
<dbReference type="FunFam" id="1.10.287.570:FF:000002">
    <property type="entry name" value="Solute carrier family 4 member 11"/>
    <property type="match status" value="1"/>
</dbReference>
<feature type="transmembrane region" description="Helical" evidence="10">
    <location>
        <begin position="563"/>
        <end position="582"/>
    </location>
</feature>
<dbReference type="PRINTS" id="PR01231">
    <property type="entry name" value="HCO3TRNSPORT"/>
</dbReference>
<evidence type="ECO:0000256" key="3">
    <source>
        <dbReference type="ARBA" id="ARBA00022448"/>
    </source>
</evidence>
<feature type="transmembrane region" description="Helical" evidence="10">
    <location>
        <begin position="771"/>
        <end position="790"/>
    </location>
</feature>
<evidence type="ECO:0000256" key="1">
    <source>
        <dbReference type="ARBA" id="ARBA00004651"/>
    </source>
</evidence>
<dbReference type="EMBL" id="UXSR01000531">
    <property type="protein sequence ID" value="VDD76856.1"/>
    <property type="molecule type" value="Genomic_DNA"/>
</dbReference>
<keyword evidence="6 10" id="KW-1133">Transmembrane helix</keyword>
<dbReference type="GO" id="GO:0050801">
    <property type="term" value="P:monoatomic ion homeostasis"/>
    <property type="evidence" value="ECO:0007669"/>
    <property type="project" value="TreeGrafter"/>
</dbReference>
<dbReference type="AlphaFoldDB" id="A0A0R3U7P7"/>
<proteinExistence type="inferred from homology"/>
<dbReference type="GO" id="GO:0006820">
    <property type="term" value="P:monoatomic anion transport"/>
    <property type="evidence" value="ECO:0007669"/>
    <property type="project" value="InterPro"/>
</dbReference>
<feature type="transmembrane region" description="Helical" evidence="10">
    <location>
        <begin position="723"/>
        <end position="744"/>
    </location>
</feature>
<evidence type="ECO:0000313" key="13">
    <source>
        <dbReference type="Proteomes" id="UP000267029"/>
    </source>
</evidence>
<keyword evidence="4" id="KW-1003">Cell membrane</keyword>
<comment type="subcellular location">
    <subcellularLocation>
        <location evidence="1">Cell membrane</location>
        <topology evidence="1">Multi-pass membrane protein</topology>
    </subcellularLocation>
</comment>
<sequence length="864" mass="97595">MTLESSAHASRVVRVRETRITSIFAHIGIGLSILMLPTPLTYIPRPVLAGLFAYMAVTSVSDNQLWERIQLVFIEQSAYPPSHYIRRVPQRRMHLFTGLQLLQLAVLCGCGFTEVPFIKMVFPILLFFQILIRKQAMHTFDGSAFEHSRLHWTKGAPPHVTKNLPLKDFSAEVRANLDIKMFIKEATLLLDLEASSIDEIIQEMLNAVFREQAATTTNNSSTTIAASGHRFYLTPTHSPRESTVDCDESSNHTRSHTLNRATGGNLFSTTNKMSTLSREDLIEEAKRALLLEIQYNEQAYRRLAKTIKSVSFHENEGITTDQSWICALCSLKSIQKRYLALARLAYPVNLGRSNEGTQIILLKKTKCEIELGRTFATILSDLEFRRQLIYAQDENEVKALLCSRAHELAEEHEQLRRGPDKINELIDECFKPEPRCQFMSGLIADLRRRLPLYPSDFVDGLRGYQTARKVTTSILFLYFACLLPSIAFGVLNYNNTCGKIGVFRILLSQTIGGLFFGFIGGQPLTILLTTAPIALYVKRKSTSFCITAVIYTVTVSYNLEFYAFFGCVGLFNAAFLFIYAAFDASRIMRWSTRSTEEIFAMFVSIAFLVEAYRDTAKEFRKYYFDCVTSQECRNSSAVVAANATGRTDRTLLNLQPTLPHPNHQAIAADVNANINASLAEVVTTCKPEVAILYLLLLACTYWICISMLNFTKTPFLTETKRELIHDFALPCAVLVMSFVGSYLFKKVELEPYNVDTESFEWKIVDFRTLNWANVLGAMALSFPLSLLFFMEQNIASVIVNSPSNKLKKGTSYHWDLFVVGVINTLLSLFGLPWVHGALPQSPMHVRSLADMEERITMGNCVQQM</sequence>
<comment type="similarity">
    <text evidence="2">Belongs to the anion exchanger (TC 2.A.31) family.</text>
</comment>
<dbReference type="Gene3D" id="3.40.930.10">
    <property type="entry name" value="Mannitol-specific EII, Chain A"/>
    <property type="match status" value="1"/>
</dbReference>
<feature type="transmembrane region" description="Helical" evidence="10">
    <location>
        <begin position="20"/>
        <end position="43"/>
    </location>
</feature>
<keyword evidence="5 10" id="KW-0812">Transmembrane</keyword>
<evidence type="ECO:0000256" key="2">
    <source>
        <dbReference type="ARBA" id="ARBA00010993"/>
    </source>
</evidence>
<feature type="region of interest" description="Disordered" evidence="9">
    <location>
        <begin position="237"/>
        <end position="264"/>
    </location>
</feature>
<dbReference type="PANTHER" id="PTHR11453:SF127">
    <property type="entry name" value="SOLUTE CARRIER FAMILY 4 MEMBER 11"/>
    <property type="match status" value="1"/>
</dbReference>
<dbReference type="GO" id="GO:0005452">
    <property type="term" value="F:solute:inorganic anion antiporter activity"/>
    <property type="evidence" value="ECO:0007669"/>
    <property type="project" value="InterPro"/>
</dbReference>
<keyword evidence="7" id="KW-0406">Ion transport</keyword>
<protein>
    <recommendedName>
        <fullName evidence="11">Bicarbonate transporter-like transmembrane domain-containing protein</fullName>
    </recommendedName>
</protein>
<gene>
    <name evidence="12" type="ORF">MCOS_LOCUS2859</name>
</gene>
<dbReference type="Pfam" id="PF00955">
    <property type="entry name" value="HCO3_cotransp"/>
    <property type="match status" value="2"/>
</dbReference>
<dbReference type="InterPro" id="IPR016152">
    <property type="entry name" value="PTrfase/Anion_transptr"/>
</dbReference>
<dbReference type="PANTHER" id="PTHR11453">
    <property type="entry name" value="ANION EXCHANGE PROTEIN"/>
    <property type="match status" value="1"/>
</dbReference>
<evidence type="ECO:0000256" key="4">
    <source>
        <dbReference type="ARBA" id="ARBA00022475"/>
    </source>
</evidence>
<keyword evidence="3" id="KW-0813">Transport</keyword>
<evidence type="ECO:0000256" key="7">
    <source>
        <dbReference type="ARBA" id="ARBA00023065"/>
    </source>
</evidence>
<evidence type="ECO:0000313" key="12">
    <source>
        <dbReference type="EMBL" id="VDD76856.1"/>
    </source>
</evidence>
<evidence type="ECO:0000256" key="6">
    <source>
        <dbReference type="ARBA" id="ARBA00022989"/>
    </source>
</evidence>
<accession>A0A0R3U7P7</accession>
<feature type="transmembrane region" description="Helical" evidence="10">
    <location>
        <begin position="811"/>
        <end position="834"/>
    </location>
</feature>
<dbReference type="SUPFAM" id="SSF55804">
    <property type="entry name" value="Phoshotransferase/anion transport protein"/>
    <property type="match status" value="1"/>
</dbReference>
<keyword evidence="13" id="KW-1185">Reference proteome</keyword>
<feature type="transmembrane region" description="Helical" evidence="10">
    <location>
        <begin position="474"/>
        <end position="493"/>
    </location>
</feature>
<evidence type="ECO:0000256" key="10">
    <source>
        <dbReference type="SAM" id="Phobius"/>
    </source>
</evidence>
<dbReference type="Proteomes" id="UP000267029">
    <property type="component" value="Unassembled WGS sequence"/>
</dbReference>
<keyword evidence="8 10" id="KW-0472">Membrane</keyword>
<dbReference type="Gene3D" id="1.10.287.570">
    <property type="entry name" value="Helical hairpin bin"/>
    <property type="match status" value="1"/>
</dbReference>
<dbReference type="STRING" id="53468.A0A0R3U7P7"/>
<name>A0A0R3U7P7_MESCO</name>
<feature type="domain" description="Bicarbonate transporter-like transmembrane" evidence="11">
    <location>
        <begin position="438"/>
        <end position="859"/>
    </location>
</feature>
<evidence type="ECO:0000256" key="8">
    <source>
        <dbReference type="ARBA" id="ARBA00023136"/>
    </source>
</evidence>
<evidence type="ECO:0000256" key="5">
    <source>
        <dbReference type="ARBA" id="ARBA00022692"/>
    </source>
</evidence>
<reference evidence="12 13" key="1">
    <citation type="submission" date="2018-10" db="EMBL/GenBank/DDBJ databases">
        <authorList>
            <consortium name="Pathogen Informatics"/>
        </authorList>
    </citation>
    <scope>NUCLEOTIDE SEQUENCE [LARGE SCALE GENOMIC DNA]</scope>
</reference>
<organism evidence="12 13">
    <name type="scientific">Mesocestoides corti</name>
    <name type="common">Flatworm</name>
    <dbReference type="NCBI Taxonomy" id="53468"/>
    <lineage>
        <taxon>Eukaryota</taxon>
        <taxon>Metazoa</taxon>
        <taxon>Spiralia</taxon>
        <taxon>Lophotrochozoa</taxon>
        <taxon>Platyhelminthes</taxon>
        <taxon>Cestoda</taxon>
        <taxon>Eucestoda</taxon>
        <taxon>Cyclophyllidea</taxon>
        <taxon>Mesocestoididae</taxon>
        <taxon>Mesocestoides</taxon>
    </lineage>
</organism>
<feature type="transmembrane region" description="Helical" evidence="10">
    <location>
        <begin position="690"/>
        <end position="711"/>
    </location>
</feature>
<dbReference type="OrthoDB" id="1735926at2759"/>
<dbReference type="InterPro" id="IPR003020">
    <property type="entry name" value="HCO3_transpt_euk"/>
</dbReference>
<feature type="transmembrane region" description="Helical" evidence="10">
    <location>
        <begin position="505"/>
        <end position="529"/>
    </location>
</feature>